<evidence type="ECO:0000256" key="3">
    <source>
        <dbReference type="ARBA" id="ARBA00022989"/>
    </source>
</evidence>
<accession>A0A1M5P278</accession>
<dbReference type="RefSeq" id="WP_072896974.1">
    <property type="nucleotide sequence ID" value="NZ_FQWZ01000004.1"/>
</dbReference>
<dbReference type="AlphaFoldDB" id="A0A1M5P278"/>
<gene>
    <name evidence="7" type="ORF">SAMN04488068_1959</name>
</gene>
<sequence>MVSYLKRLPLADALMLVLALGSLSLLIWDWVGAPTDEQRVLIQRIDIAICAAFACDFVWRWRRAGWTRQYVLHNWYEIIGMIPLQQPALRAFRLVRVVIVISRLGIIGDRLFGDMATHRLMRRFKQSLVDEISGQVTLAVIGEVEQVLYKGTYTRNLARSLSRQHDALRELVMDKLREDTQTGRLSKLPFYNTIVQAVIDAVLRVGSDLLEDPRADQLVADIVRENLQQIRKAVEQREQQREQRYQQAHSASAPPAETTPGDTSLP</sequence>
<keyword evidence="8" id="KW-1185">Reference proteome</keyword>
<dbReference type="Proteomes" id="UP000199758">
    <property type="component" value="Unassembled WGS sequence"/>
</dbReference>
<feature type="compositionally biased region" description="Basic and acidic residues" evidence="5">
    <location>
        <begin position="234"/>
        <end position="244"/>
    </location>
</feature>
<keyword evidence="3 6" id="KW-1133">Transmembrane helix</keyword>
<dbReference type="GO" id="GO:0016020">
    <property type="term" value="C:membrane"/>
    <property type="evidence" value="ECO:0007669"/>
    <property type="project" value="UniProtKB-SubCell"/>
</dbReference>
<name>A0A1M5P278_9GAMM</name>
<protein>
    <recommendedName>
        <fullName evidence="9">Ion transporter</fullName>
    </recommendedName>
</protein>
<dbReference type="EMBL" id="FQWZ01000004">
    <property type="protein sequence ID" value="SHG95293.1"/>
    <property type="molecule type" value="Genomic_DNA"/>
</dbReference>
<feature type="transmembrane region" description="Helical" evidence="6">
    <location>
        <begin position="7"/>
        <end position="28"/>
    </location>
</feature>
<evidence type="ECO:0000256" key="6">
    <source>
        <dbReference type="SAM" id="Phobius"/>
    </source>
</evidence>
<evidence type="ECO:0000313" key="7">
    <source>
        <dbReference type="EMBL" id="SHG95293.1"/>
    </source>
</evidence>
<evidence type="ECO:0000313" key="8">
    <source>
        <dbReference type="Proteomes" id="UP000199758"/>
    </source>
</evidence>
<comment type="subcellular location">
    <subcellularLocation>
        <location evidence="1">Membrane</location>
        <topology evidence="1">Multi-pass membrane protein</topology>
    </subcellularLocation>
</comment>
<evidence type="ECO:0000256" key="5">
    <source>
        <dbReference type="SAM" id="MobiDB-lite"/>
    </source>
</evidence>
<feature type="region of interest" description="Disordered" evidence="5">
    <location>
        <begin position="234"/>
        <end position="266"/>
    </location>
</feature>
<evidence type="ECO:0000256" key="4">
    <source>
        <dbReference type="ARBA" id="ARBA00023136"/>
    </source>
</evidence>
<dbReference type="STRING" id="490188.SAMN04488068_1959"/>
<evidence type="ECO:0000256" key="2">
    <source>
        <dbReference type="ARBA" id="ARBA00022692"/>
    </source>
</evidence>
<dbReference type="InterPro" id="IPR027359">
    <property type="entry name" value="Volt_channel_dom_sf"/>
</dbReference>
<keyword evidence="2 6" id="KW-0812">Transmembrane</keyword>
<dbReference type="Gene3D" id="1.20.120.350">
    <property type="entry name" value="Voltage-gated potassium channels. Chain C"/>
    <property type="match status" value="1"/>
</dbReference>
<proteinExistence type="predicted"/>
<reference evidence="7 8" key="1">
    <citation type="submission" date="2016-11" db="EMBL/GenBank/DDBJ databases">
        <authorList>
            <person name="Jaros S."/>
            <person name="Januszkiewicz K."/>
            <person name="Wedrychowicz H."/>
        </authorList>
    </citation>
    <scope>NUCLEOTIDE SEQUENCE [LARGE SCALE GENOMIC DNA]</scope>
    <source>
        <strain evidence="7 8">CGMCC 1.7049</strain>
    </source>
</reference>
<evidence type="ECO:0008006" key="9">
    <source>
        <dbReference type="Google" id="ProtNLM"/>
    </source>
</evidence>
<dbReference type="SUPFAM" id="SSF81324">
    <property type="entry name" value="Voltage-gated potassium channels"/>
    <property type="match status" value="1"/>
</dbReference>
<evidence type="ECO:0000256" key="1">
    <source>
        <dbReference type="ARBA" id="ARBA00004141"/>
    </source>
</evidence>
<organism evidence="7 8">
    <name type="scientific">Hydrocarboniphaga daqingensis</name>
    <dbReference type="NCBI Taxonomy" id="490188"/>
    <lineage>
        <taxon>Bacteria</taxon>
        <taxon>Pseudomonadati</taxon>
        <taxon>Pseudomonadota</taxon>
        <taxon>Gammaproteobacteria</taxon>
        <taxon>Nevskiales</taxon>
        <taxon>Nevskiaceae</taxon>
        <taxon>Hydrocarboniphaga</taxon>
    </lineage>
</organism>
<keyword evidence="4 6" id="KW-0472">Membrane</keyword>